<accession>A0A6G5AGK0</accession>
<organism evidence="1">
    <name type="scientific">Rhipicephalus microplus</name>
    <name type="common">Cattle tick</name>
    <name type="synonym">Boophilus microplus</name>
    <dbReference type="NCBI Taxonomy" id="6941"/>
    <lineage>
        <taxon>Eukaryota</taxon>
        <taxon>Metazoa</taxon>
        <taxon>Ecdysozoa</taxon>
        <taxon>Arthropoda</taxon>
        <taxon>Chelicerata</taxon>
        <taxon>Arachnida</taxon>
        <taxon>Acari</taxon>
        <taxon>Parasitiformes</taxon>
        <taxon>Ixodida</taxon>
        <taxon>Ixodoidea</taxon>
        <taxon>Ixodidae</taxon>
        <taxon>Rhipicephalinae</taxon>
        <taxon>Rhipicephalus</taxon>
        <taxon>Boophilus</taxon>
    </lineage>
</organism>
<dbReference type="AlphaFoldDB" id="A0A6G5AGK0"/>
<sequence>MPSLLVIFNYSDGIIVTSEWRYRKKLEIGSSGLSSTCFVTNIPGEHNRQEMCSLLLRLSGSLGNLSSSIPLSLGFPCRKCNAHKDATNSLSLHCREQWCYSVTYNGMGKRN</sequence>
<reference evidence="1" key="1">
    <citation type="submission" date="2020-03" db="EMBL/GenBank/DDBJ databases">
        <title>A transcriptome and proteome of the tick Rhipicephalus microplus shaped by the genetic composition of its hosts and developmental stage.</title>
        <authorList>
            <person name="Garcia G.R."/>
            <person name="Ribeiro J.M.C."/>
            <person name="Maruyama S.R."/>
            <person name="Gardinasse L.G."/>
            <person name="Nelson K."/>
            <person name="Ferreira B.R."/>
            <person name="Andrade T.G."/>
            <person name="Santos I.K.F.M."/>
        </authorList>
    </citation>
    <scope>NUCLEOTIDE SEQUENCE</scope>
    <source>
        <strain evidence="1">NSGR</strain>
        <tissue evidence="1">Salivary glands</tissue>
    </source>
</reference>
<name>A0A6G5AGK0_RHIMP</name>
<proteinExistence type="predicted"/>
<protein>
    <submittedName>
        <fullName evidence="1">Uncharacterized protein</fullName>
    </submittedName>
</protein>
<dbReference type="EMBL" id="GIKN01007849">
    <property type="protein sequence ID" value="NIE50122.1"/>
    <property type="molecule type" value="Transcribed_RNA"/>
</dbReference>
<evidence type="ECO:0000313" key="1">
    <source>
        <dbReference type="EMBL" id="NIE50122.1"/>
    </source>
</evidence>